<gene>
    <name evidence="10" type="ORF">JKG61_20640</name>
</gene>
<dbReference type="InterPro" id="IPR036942">
    <property type="entry name" value="Beta-barrel_TonB_sf"/>
</dbReference>
<keyword evidence="10" id="KW-0675">Receptor</keyword>
<keyword evidence="4 7" id="KW-0812">Transmembrane</keyword>
<dbReference type="NCBIfam" id="TIGR04057">
    <property type="entry name" value="SusC_RagA_signa"/>
    <property type="match status" value="1"/>
</dbReference>
<comment type="subcellular location">
    <subcellularLocation>
        <location evidence="1 7">Cell outer membrane</location>
        <topology evidence="1 7">Multi-pass membrane protein</topology>
    </subcellularLocation>
</comment>
<organism evidence="10 11">
    <name type="scientific">Sphingobacterium faecale</name>
    <dbReference type="NCBI Taxonomy" id="2803775"/>
    <lineage>
        <taxon>Bacteria</taxon>
        <taxon>Pseudomonadati</taxon>
        <taxon>Bacteroidota</taxon>
        <taxon>Sphingobacteriia</taxon>
        <taxon>Sphingobacteriales</taxon>
        <taxon>Sphingobacteriaceae</taxon>
        <taxon>Sphingobacterium</taxon>
    </lineage>
</organism>
<feature type="chain" id="PRO_5045166233" evidence="8">
    <location>
        <begin position="20"/>
        <end position="999"/>
    </location>
</feature>
<dbReference type="Gene3D" id="2.40.170.20">
    <property type="entry name" value="TonB-dependent receptor, beta-barrel domain"/>
    <property type="match status" value="1"/>
</dbReference>
<dbReference type="PROSITE" id="PS52016">
    <property type="entry name" value="TONB_DEPENDENT_REC_3"/>
    <property type="match status" value="1"/>
</dbReference>
<proteinExistence type="inferred from homology"/>
<feature type="domain" description="TonB-dependent receptor plug" evidence="9">
    <location>
        <begin position="112"/>
        <end position="216"/>
    </location>
</feature>
<evidence type="ECO:0000313" key="10">
    <source>
        <dbReference type="EMBL" id="MBL1411176.1"/>
    </source>
</evidence>
<name>A0ABS1RBF6_9SPHI</name>
<evidence type="ECO:0000256" key="3">
    <source>
        <dbReference type="ARBA" id="ARBA00022452"/>
    </source>
</evidence>
<dbReference type="NCBIfam" id="TIGR04056">
    <property type="entry name" value="OMP_RagA_SusC"/>
    <property type="match status" value="1"/>
</dbReference>
<evidence type="ECO:0000256" key="8">
    <source>
        <dbReference type="SAM" id="SignalP"/>
    </source>
</evidence>
<dbReference type="InterPro" id="IPR023996">
    <property type="entry name" value="TonB-dep_OMP_SusC/RagA"/>
</dbReference>
<keyword evidence="5 7" id="KW-0472">Membrane</keyword>
<feature type="signal peptide" evidence="8">
    <location>
        <begin position="1"/>
        <end position="19"/>
    </location>
</feature>
<protein>
    <submittedName>
        <fullName evidence="10">TonB-dependent receptor</fullName>
    </submittedName>
</protein>
<dbReference type="InterPro" id="IPR037066">
    <property type="entry name" value="Plug_dom_sf"/>
</dbReference>
<keyword evidence="8" id="KW-0732">Signal</keyword>
<dbReference type="SUPFAM" id="SSF56935">
    <property type="entry name" value="Porins"/>
    <property type="match status" value="1"/>
</dbReference>
<evidence type="ECO:0000256" key="5">
    <source>
        <dbReference type="ARBA" id="ARBA00023136"/>
    </source>
</evidence>
<keyword evidence="6 7" id="KW-0998">Cell outer membrane</keyword>
<dbReference type="InterPro" id="IPR023997">
    <property type="entry name" value="TonB-dep_OMP_SusC/RagA_CS"/>
</dbReference>
<reference evidence="10 11" key="1">
    <citation type="submission" date="2021-01" db="EMBL/GenBank/DDBJ databases">
        <title>C459-1 draft genome sequence.</title>
        <authorList>
            <person name="Zhang X.-F."/>
        </authorList>
    </citation>
    <scope>NUCLEOTIDE SEQUENCE [LARGE SCALE GENOMIC DNA]</scope>
    <source>
        <strain evidence="11">C459-1</strain>
    </source>
</reference>
<sequence>MRSLSILIFLSLISTIAWGQTTVNGIVKDSKSLAVIPGVTINIKGKATATQTNSKGEFTIEADPSESLQFVILGYTSQTVPINKKTVLEIFLESENEALEEVVVIGYGTANKRDLTGSIVQVKGSEIVDRPGTNPIASLQGKVAGLQVTNSGRPGQEPDLRIRGTNSIHGVKPLYVVDGLLNDNINFLNPDDVENIEVLKDPSSLAIFGVRGANGVIAITTKRAKTGQLNFDFSSRIGFKDVSHRMKLTDATQFKELYEEQRFNQGDSPYDYTHWNANTDWQNEIFRKGILNYNNLSVSNATDRNSFRMGLGYSLDQGVINHEKHSQITLNLSNEVRVTDNFKTGVIVNGYRAQLPQNRDVFGAVLAAPIAPVFNQEYGLYHTMPAFQRAQVGNPLTTIEERKNTFIGHNYRIIGNYYAEVEFLKNFSFRTNLSADYGFNQTRGYDGLVSVYNPEIQGDNKAERVGNLLTAVNQEQNKYYKIQTDWLLNYKNSFDKHNIQATAGYTTYMNGFENTTARRTQGDGYEIPNESRYWYVGIGDAKTHTGNGTGWETRTISYLARALYNYDGKYLLNTSFRRDGSSAFGRYKKPWQNFYALGLAWVVTQENFMQNQNVINNLKIKGSVAHLGNQDGGSNKYPMWAPMVAGNTAVFGNQIIPAYGPEYIPDDKLHWEVVKAWEAGFELRTFDNRLDIEAVYYSKNTDGILVRVPGILGSLPGLSNLGNIQNKGIEASVRWNQILSDDWKFAIGGNITTLKNKVVSLSSKGYDIVDGPSRTTEGYPIGYFWGYVHDGIFQTQADVNQSAKNGLGGGDFKPGDIRYKDLDGDGTITANDRTMIGNPTPDLFYGLSLSTSYKRFDLNIEFQGVYGNEIMRTWNQNQFATYNFLTDRINRWNGEGTSNWEPIIHEGRANNRVYSTYFIEDGSFFRLRDVTLAYTFPQETLGKLRLKNLRLFANAQNIFTFSNNTGFTPEIGGSATSFGVDKGTYPIPAIYTLGLNLNF</sequence>
<evidence type="ECO:0000259" key="9">
    <source>
        <dbReference type="Pfam" id="PF07715"/>
    </source>
</evidence>
<dbReference type="InterPro" id="IPR012910">
    <property type="entry name" value="Plug_dom"/>
</dbReference>
<dbReference type="Proteomes" id="UP000625283">
    <property type="component" value="Unassembled WGS sequence"/>
</dbReference>
<evidence type="ECO:0000256" key="2">
    <source>
        <dbReference type="ARBA" id="ARBA00022448"/>
    </source>
</evidence>
<dbReference type="Pfam" id="PF07715">
    <property type="entry name" value="Plug"/>
    <property type="match status" value="1"/>
</dbReference>
<keyword evidence="2 7" id="KW-0813">Transport</keyword>
<dbReference type="Gene3D" id="2.170.130.10">
    <property type="entry name" value="TonB-dependent receptor, plug domain"/>
    <property type="match status" value="1"/>
</dbReference>
<keyword evidence="11" id="KW-1185">Reference proteome</keyword>
<evidence type="ECO:0000256" key="7">
    <source>
        <dbReference type="PROSITE-ProRule" id="PRU01360"/>
    </source>
</evidence>
<evidence type="ECO:0000256" key="1">
    <source>
        <dbReference type="ARBA" id="ARBA00004571"/>
    </source>
</evidence>
<comment type="caution">
    <text evidence="10">The sequence shown here is derived from an EMBL/GenBank/DDBJ whole genome shotgun (WGS) entry which is preliminary data.</text>
</comment>
<dbReference type="InterPro" id="IPR039426">
    <property type="entry name" value="TonB-dep_rcpt-like"/>
</dbReference>
<keyword evidence="3 7" id="KW-1134">Transmembrane beta strand</keyword>
<dbReference type="EMBL" id="JAERTY010000013">
    <property type="protein sequence ID" value="MBL1411176.1"/>
    <property type="molecule type" value="Genomic_DNA"/>
</dbReference>
<dbReference type="Gene3D" id="2.60.40.1120">
    <property type="entry name" value="Carboxypeptidase-like, regulatory domain"/>
    <property type="match status" value="1"/>
</dbReference>
<dbReference type="InterPro" id="IPR008969">
    <property type="entry name" value="CarboxyPept-like_regulatory"/>
</dbReference>
<evidence type="ECO:0000313" key="11">
    <source>
        <dbReference type="Proteomes" id="UP000625283"/>
    </source>
</evidence>
<dbReference type="SUPFAM" id="SSF49464">
    <property type="entry name" value="Carboxypeptidase regulatory domain-like"/>
    <property type="match status" value="1"/>
</dbReference>
<comment type="similarity">
    <text evidence="7">Belongs to the TonB-dependent receptor family.</text>
</comment>
<evidence type="ECO:0000256" key="6">
    <source>
        <dbReference type="ARBA" id="ARBA00023237"/>
    </source>
</evidence>
<dbReference type="Pfam" id="PF13715">
    <property type="entry name" value="CarbopepD_reg_2"/>
    <property type="match status" value="1"/>
</dbReference>
<accession>A0ABS1RBF6</accession>
<dbReference type="RefSeq" id="WP_202104905.1">
    <property type="nucleotide sequence ID" value="NZ_JAERTY010000013.1"/>
</dbReference>
<evidence type="ECO:0000256" key="4">
    <source>
        <dbReference type="ARBA" id="ARBA00022692"/>
    </source>
</evidence>